<dbReference type="OrthoDB" id="9798835at2"/>
<keyword evidence="1" id="KW-0805">Transcription regulation</keyword>
<evidence type="ECO:0000256" key="3">
    <source>
        <dbReference type="ARBA" id="ARBA00023163"/>
    </source>
</evidence>
<organism evidence="5 6">
    <name type="scientific">Fervidicola ferrireducens</name>
    <dbReference type="NCBI Taxonomy" id="520764"/>
    <lineage>
        <taxon>Bacteria</taxon>
        <taxon>Bacillati</taxon>
        <taxon>Bacillota</taxon>
        <taxon>Clostridia</taxon>
        <taxon>Thermosediminibacterales</taxon>
        <taxon>Thermosediminibacteraceae</taxon>
        <taxon>Fervidicola</taxon>
    </lineage>
</organism>
<dbReference type="Gene3D" id="1.10.10.10">
    <property type="entry name" value="Winged helix-like DNA-binding domain superfamily/Winged helix DNA-binding domain"/>
    <property type="match status" value="1"/>
</dbReference>
<accession>A0A140L8T5</accession>
<feature type="domain" description="HTH arsR-type" evidence="4">
    <location>
        <begin position="1"/>
        <end position="96"/>
    </location>
</feature>
<dbReference type="PANTHER" id="PTHR43132">
    <property type="entry name" value="ARSENICAL RESISTANCE OPERON REPRESSOR ARSR-RELATED"/>
    <property type="match status" value="1"/>
</dbReference>
<dbReference type="Proteomes" id="UP000070427">
    <property type="component" value="Unassembled WGS sequence"/>
</dbReference>
<dbReference type="InterPro" id="IPR051011">
    <property type="entry name" value="Metal_resp_trans_reg"/>
</dbReference>
<dbReference type="InterPro" id="IPR036388">
    <property type="entry name" value="WH-like_DNA-bd_sf"/>
</dbReference>
<comment type="caution">
    <text evidence="5">The sequence shown here is derived from an EMBL/GenBank/DDBJ whole genome shotgun (WGS) entry which is preliminary data.</text>
</comment>
<gene>
    <name evidence="5" type="ORF">AN618_13360</name>
</gene>
<keyword evidence="2" id="KW-0238">DNA-binding</keyword>
<dbReference type="EMBL" id="LOED01000014">
    <property type="protein sequence ID" value="KXG76960.1"/>
    <property type="molecule type" value="Genomic_DNA"/>
</dbReference>
<keyword evidence="6" id="KW-1185">Reference proteome</keyword>
<protein>
    <submittedName>
        <fullName evidence="5">Putative HTH-type transcriptional regulator</fullName>
    </submittedName>
</protein>
<reference evidence="5 6" key="1">
    <citation type="submission" date="2015-12" db="EMBL/GenBank/DDBJ databases">
        <title>Draft genome sequnece of Fervidicola ferrireducens strain Y170.</title>
        <authorList>
            <person name="Patel B.K."/>
        </authorList>
    </citation>
    <scope>NUCLEOTIDE SEQUENCE [LARGE SCALE GENOMIC DNA]</scope>
    <source>
        <strain evidence="5 6">Y170</strain>
    </source>
</reference>
<dbReference type="CDD" id="cd00090">
    <property type="entry name" value="HTH_ARSR"/>
    <property type="match status" value="1"/>
</dbReference>
<dbReference type="Pfam" id="PF01022">
    <property type="entry name" value="HTH_5"/>
    <property type="match status" value="1"/>
</dbReference>
<dbReference type="InterPro" id="IPR036390">
    <property type="entry name" value="WH_DNA-bd_sf"/>
</dbReference>
<dbReference type="PRINTS" id="PR00778">
    <property type="entry name" value="HTHARSR"/>
</dbReference>
<keyword evidence="3" id="KW-0804">Transcription</keyword>
<dbReference type="SUPFAM" id="SSF46785">
    <property type="entry name" value="Winged helix' DNA-binding domain"/>
    <property type="match status" value="1"/>
</dbReference>
<dbReference type="SMART" id="SM00418">
    <property type="entry name" value="HTH_ARSR"/>
    <property type="match status" value="1"/>
</dbReference>
<evidence type="ECO:0000313" key="5">
    <source>
        <dbReference type="EMBL" id="KXG76960.1"/>
    </source>
</evidence>
<dbReference type="NCBIfam" id="NF033788">
    <property type="entry name" value="HTH_metalloreg"/>
    <property type="match status" value="1"/>
</dbReference>
<sequence>MSNDIYDMYASIFKALAHPTRLKIIELLATHGEMCVCNIGEKLNIDQPSVSKHLSVLKNVGIIESKKQGLTVNYKIRMPCVVDFLRCANEVIKADLNDKFALSRKMIAEIKEEK</sequence>
<dbReference type="InParanoid" id="A0A140L8T5"/>
<dbReference type="RefSeq" id="WP_066353346.1">
    <property type="nucleotide sequence ID" value="NZ_LOED01000014.1"/>
</dbReference>
<dbReference type="GO" id="GO:0003677">
    <property type="term" value="F:DNA binding"/>
    <property type="evidence" value="ECO:0007669"/>
    <property type="project" value="UniProtKB-KW"/>
</dbReference>
<evidence type="ECO:0000313" key="6">
    <source>
        <dbReference type="Proteomes" id="UP000070427"/>
    </source>
</evidence>
<dbReference type="InterPro" id="IPR001845">
    <property type="entry name" value="HTH_ArsR_DNA-bd_dom"/>
</dbReference>
<evidence type="ECO:0000256" key="1">
    <source>
        <dbReference type="ARBA" id="ARBA00023015"/>
    </source>
</evidence>
<evidence type="ECO:0000259" key="4">
    <source>
        <dbReference type="PROSITE" id="PS50987"/>
    </source>
</evidence>
<dbReference type="InterPro" id="IPR011991">
    <property type="entry name" value="ArsR-like_HTH"/>
</dbReference>
<dbReference type="PANTHER" id="PTHR43132:SF2">
    <property type="entry name" value="ARSENICAL RESISTANCE OPERON REPRESSOR ARSR-RELATED"/>
    <property type="match status" value="1"/>
</dbReference>
<dbReference type="PROSITE" id="PS50987">
    <property type="entry name" value="HTH_ARSR_2"/>
    <property type="match status" value="1"/>
</dbReference>
<proteinExistence type="predicted"/>
<name>A0A140L8T5_9FIRM</name>
<evidence type="ECO:0000256" key="2">
    <source>
        <dbReference type="ARBA" id="ARBA00023125"/>
    </source>
</evidence>
<dbReference type="STRING" id="520764.AN618_13360"/>
<dbReference type="AlphaFoldDB" id="A0A140L8T5"/>
<dbReference type="GO" id="GO:0003700">
    <property type="term" value="F:DNA-binding transcription factor activity"/>
    <property type="evidence" value="ECO:0007669"/>
    <property type="project" value="InterPro"/>
</dbReference>